<dbReference type="GO" id="GO:0004553">
    <property type="term" value="F:hydrolase activity, hydrolyzing O-glycosyl compounds"/>
    <property type="evidence" value="ECO:0007669"/>
    <property type="project" value="InterPro"/>
</dbReference>
<name>A0A2N5HIT9_9BACI</name>
<gene>
    <name evidence="8" type="ORF">CVD27_10500</name>
</gene>
<dbReference type="AlphaFoldDB" id="A0A2N5HIT9"/>
<dbReference type="Pfam" id="PF04616">
    <property type="entry name" value="Glyco_hydro_43"/>
    <property type="match status" value="1"/>
</dbReference>
<dbReference type="CDD" id="cd18617">
    <property type="entry name" value="GH43_XynB-like"/>
    <property type="match status" value="1"/>
</dbReference>
<dbReference type="InterPro" id="IPR023296">
    <property type="entry name" value="Glyco_hydro_beta-prop_sf"/>
</dbReference>
<comment type="caution">
    <text evidence="8">The sequence shown here is derived from an EMBL/GenBank/DDBJ whole genome shotgun (WGS) entry which is preliminary data.</text>
</comment>
<dbReference type="SUPFAM" id="SSF49899">
    <property type="entry name" value="Concanavalin A-like lectins/glucanases"/>
    <property type="match status" value="1"/>
</dbReference>
<dbReference type="InterPro" id="IPR006710">
    <property type="entry name" value="Glyco_hydro_43"/>
</dbReference>
<comment type="similarity">
    <text evidence="1 6">Belongs to the glycosyl hydrolase 43 family.</text>
</comment>
<accession>A0A2N5HIT9</accession>
<dbReference type="Pfam" id="PF17851">
    <property type="entry name" value="GH43_C2"/>
    <property type="match status" value="1"/>
</dbReference>
<keyword evidence="9" id="KW-1185">Reference proteome</keyword>
<evidence type="ECO:0000256" key="4">
    <source>
        <dbReference type="PIRSR" id="PIRSR606710-1"/>
    </source>
</evidence>
<keyword evidence="2 6" id="KW-0378">Hydrolase</keyword>
<dbReference type="GO" id="GO:0005975">
    <property type="term" value="P:carbohydrate metabolic process"/>
    <property type="evidence" value="ECO:0007669"/>
    <property type="project" value="InterPro"/>
</dbReference>
<reference evidence="8 9" key="1">
    <citation type="submission" date="2017-11" db="EMBL/GenBank/DDBJ databases">
        <title>Comparitive Functional Genomics of Dry Heat Resistant strains isolated from the Viking Spacecraft.</title>
        <authorList>
            <person name="Seuylemezian A."/>
            <person name="Cooper K."/>
            <person name="Vaishampayan P."/>
        </authorList>
    </citation>
    <scope>NUCLEOTIDE SEQUENCE [LARGE SCALE GENOMIC DNA]</scope>
    <source>
        <strain evidence="8 9">V32-6</strain>
    </source>
</reference>
<keyword evidence="3 6" id="KW-0326">Glycosidase</keyword>
<dbReference type="Proteomes" id="UP000234950">
    <property type="component" value="Unassembled WGS sequence"/>
</dbReference>
<dbReference type="PANTHER" id="PTHR42812">
    <property type="entry name" value="BETA-XYLOSIDASE"/>
    <property type="match status" value="1"/>
</dbReference>
<dbReference type="RefSeq" id="WP_101647858.1">
    <property type="nucleotide sequence ID" value="NZ_PGVE01000041.1"/>
</dbReference>
<dbReference type="Gene3D" id="2.60.120.200">
    <property type="match status" value="1"/>
</dbReference>
<feature type="active site" description="Proton acceptor" evidence="4">
    <location>
        <position position="16"/>
    </location>
</feature>
<dbReference type="OrthoDB" id="9801455at2"/>
<dbReference type="InterPro" id="IPR041542">
    <property type="entry name" value="GH43_C2"/>
</dbReference>
<proteinExistence type="inferred from homology"/>
<evidence type="ECO:0000256" key="2">
    <source>
        <dbReference type="ARBA" id="ARBA00022801"/>
    </source>
</evidence>
<protein>
    <submittedName>
        <fullName evidence="8">Glycoside hydrolase family 43 protein</fullName>
    </submittedName>
</protein>
<dbReference type="PANTHER" id="PTHR42812:SF12">
    <property type="entry name" value="BETA-XYLOSIDASE-RELATED"/>
    <property type="match status" value="1"/>
</dbReference>
<evidence type="ECO:0000259" key="7">
    <source>
        <dbReference type="Pfam" id="PF17851"/>
    </source>
</evidence>
<evidence type="ECO:0000256" key="5">
    <source>
        <dbReference type="PIRSR" id="PIRSR606710-2"/>
    </source>
</evidence>
<organism evidence="8 9">
    <name type="scientific">Neobacillus cucumis</name>
    <dbReference type="NCBI Taxonomy" id="1740721"/>
    <lineage>
        <taxon>Bacteria</taxon>
        <taxon>Bacillati</taxon>
        <taxon>Bacillota</taxon>
        <taxon>Bacilli</taxon>
        <taxon>Bacillales</taxon>
        <taxon>Bacillaceae</taxon>
        <taxon>Neobacillus</taxon>
    </lineage>
</organism>
<evidence type="ECO:0000256" key="3">
    <source>
        <dbReference type="ARBA" id="ARBA00023295"/>
    </source>
</evidence>
<evidence type="ECO:0000313" key="8">
    <source>
        <dbReference type="EMBL" id="PLS05418.1"/>
    </source>
</evidence>
<sequence>MTKQLMNPILPGFYPDPSICRVEDDFYMITSSFSLFPGVPIFHSTDLVNWEQIGHILDRKSQLHVTADHMTAGIMAPTLRYNNGTYYMITTNVSDKWNFIVTAKDPRGPWSDPYWLEGCPGIDSSLFFDDDGKTYLTGTREDANTDGTRSQAIWVSEIDLDRMCLVGEARTIWGGALKNCASPEAPHLYKKDGYYYLVIAEGGTEHFHAVTVARSRTIFNDFEGYAGNPILTHRHLGKHYPICNVGHADLVELKNGEWYAVILGSRLIEGYHKNLGRETFMAPVVWEEGWPVISPGTGKVEWSYPAPDLPAATERVVPTRDDFEGDKLAMDWVFFGTPYENFYSLSDSKLTMKLLPRSISQEVRKIDITATQVDKNVPTLAFIGRRQQHVNFRMSTRMNFLALEENETVGLAIMQACNHQFRLERTMENGKQILRLIQCTSEIIGYPHQTNFQCVTTEIELAKTEVDSREMIFSITGDGQAHNFYYGTDKENLQLLYANAGGGKLNPESVGGMVGTMLCMFASSNGKESKNSAEFEWFEYIKTEASRDGRVVAHV</sequence>
<dbReference type="SUPFAM" id="SSF75005">
    <property type="entry name" value="Arabinanase/levansucrase/invertase"/>
    <property type="match status" value="1"/>
</dbReference>
<evidence type="ECO:0000313" key="9">
    <source>
        <dbReference type="Proteomes" id="UP000234950"/>
    </source>
</evidence>
<feature type="domain" description="Beta-xylosidase C-terminal Concanavalin A-like" evidence="7">
    <location>
        <begin position="320"/>
        <end position="540"/>
    </location>
</feature>
<evidence type="ECO:0000256" key="1">
    <source>
        <dbReference type="ARBA" id="ARBA00009865"/>
    </source>
</evidence>
<dbReference type="EMBL" id="PGVE01000041">
    <property type="protein sequence ID" value="PLS05418.1"/>
    <property type="molecule type" value="Genomic_DNA"/>
</dbReference>
<feature type="active site" description="Proton donor" evidence="4">
    <location>
        <position position="184"/>
    </location>
</feature>
<feature type="site" description="Important for catalytic activity, responsible for pKa modulation of the active site Glu and correct orientation of both the proton donor and substrate" evidence="5">
    <location>
        <position position="123"/>
    </location>
</feature>
<dbReference type="Gene3D" id="2.115.10.20">
    <property type="entry name" value="Glycosyl hydrolase domain, family 43"/>
    <property type="match status" value="1"/>
</dbReference>
<dbReference type="InterPro" id="IPR051795">
    <property type="entry name" value="Glycosyl_Hydrlase_43"/>
</dbReference>
<dbReference type="InterPro" id="IPR013320">
    <property type="entry name" value="ConA-like_dom_sf"/>
</dbReference>
<evidence type="ECO:0000256" key="6">
    <source>
        <dbReference type="RuleBase" id="RU361187"/>
    </source>
</evidence>